<dbReference type="EMBL" id="CP093217">
    <property type="protein sequence ID" value="UQW81454.1"/>
    <property type="molecule type" value="Genomic_DNA"/>
</dbReference>
<dbReference type="AlphaFoldDB" id="A0A2C6WLA1"/>
<dbReference type="OrthoDB" id="2413977at2"/>
<keyword evidence="4" id="KW-1185">Reference proteome</keyword>
<dbReference type="RefSeq" id="WP_099091358.1">
    <property type="nucleotide sequence ID" value="NZ_CP093217.1"/>
</dbReference>
<dbReference type="InterPro" id="IPR036166">
    <property type="entry name" value="YxeA-like_sf"/>
</dbReference>
<evidence type="ECO:0000313" key="1">
    <source>
        <dbReference type="EMBL" id="PHK48574.1"/>
    </source>
</evidence>
<accession>A0A2C6WLA1</accession>
<dbReference type="InterPro" id="IPR006542">
    <property type="entry name" value="DUF1093"/>
</dbReference>
<evidence type="ECO:0000313" key="2">
    <source>
        <dbReference type="EMBL" id="UQW81454.1"/>
    </source>
</evidence>
<evidence type="ECO:0000313" key="4">
    <source>
        <dbReference type="Proteomes" id="UP001056588"/>
    </source>
</evidence>
<dbReference type="Proteomes" id="UP001056588">
    <property type="component" value="Chromosome"/>
</dbReference>
<dbReference type="Pfam" id="PF06486">
    <property type="entry name" value="DUF1093"/>
    <property type="match status" value="1"/>
</dbReference>
<dbReference type="EMBL" id="MRZN01000031">
    <property type="protein sequence ID" value="PHK48574.1"/>
    <property type="molecule type" value="Genomic_DNA"/>
</dbReference>
<reference evidence="1" key="3">
    <citation type="submission" date="2017-10" db="EMBL/GenBank/DDBJ databases">
        <authorList>
            <person name="Vrbovska V."/>
            <person name="Kovarovic V."/>
            <person name="Indrakova A."/>
        </authorList>
    </citation>
    <scope>NUCLEOTIDE SEQUENCE</scope>
    <source>
        <strain evidence="1">CCM 8730</strain>
    </source>
</reference>
<protein>
    <submittedName>
        <fullName evidence="2">YxeA family protein</fullName>
    </submittedName>
</protein>
<dbReference type="PANTHER" id="PTHR36433">
    <property type="entry name" value="HYPOTHETICAL CYTOSOLIC PROTEIN"/>
    <property type="match status" value="1"/>
</dbReference>
<gene>
    <name evidence="1" type="ORF">BTJ66_12965</name>
    <name evidence="2" type="ORF">MNY58_12995</name>
</gene>
<dbReference type="Gene3D" id="2.40.50.480">
    <property type="match status" value="1"/>
</dbReference>
<dbReference type="SUPFAM" id="SSF159121">
    <property type="entry name" value="BC4932-like"/>
    <property type="match status" value="1"/>
</dbReference>
<dbReference type="Proteomes" id="UP000223828">
    <property type="component" value="Unassembled WGS sequence"/>
</dbReference>
<proteinExistence type="predicted"/>
<evidence type="ECO:0000313" key="3">
    <source>
        <dbReference type="Proteomes" id="UP000223828"/>
    </source>
</evidence>
<dbReference type="PANTHER" id="PTHR36433:SF2">
    <property type="entry name" value="YXEA FAMILY PROTEIN"/>
    <property type="match status" value="1"/>
</dbReference>
<organism evidence="1 3">
    <name type="scientific">Staphylococcus edaphicus</name>
    <dbReference type="NCBI Taxonomy" id="1955013"/>
    <lineage>
        <taxon>Bacteria</taxon>
        <taxon>Bacillati</taxon>
        <taxon>Bacillota</taxon>
        <taxon>Bacilli</taxon>
        <taxon>Bacillales</taxon>
        <taxon>Staphylococcaceae</taxon>
        <taxon>Staphylococcus</taxon>
    </lineage>
</organism>
<sequence length="128" mass="14938">MKIIYTLVSIIIVVFLALLGWKFYAEAHTNSAQVRDLANFNPLIKTENYYVQTDEPERSEDIGEGVRNYTYKNKAYNEKGETKHLEYTATKKLKKAHYLELKYKVGEVKSFKEVSLSEIPKKAREKLK</sequence>
<reference evidence="2" key="4">
    <citation type="submission" date="2022-03" db="EMBL/GenBank/DDBJ databases">
        <title>Complete Genome Sequence of Staphylococcus edaphicus strain CCM 8731.</title>
        <authorList>
            <person name="Rimmer C.O."/>
            <person name="Thomas J.C."/>
        </authorList>
    </citation>
    <scope>NUCLEOTIDE SEQUENCE</scope>
    <source>
        <strain evidence="2">CCM 8731</strain>
    </source>
</reference>
<name>A0A2C6WLA1_9STAP</name>
<reference evidence="1" key="1">
    <citation type="journal article" date="2017" name="Appl. Environ. Microbiol.">
        <title>Staphylococcus edaphicus sp. nov., isolated in Antarctica, harbours mecC gene and genomic islands with suspected role in adaptation to extreme environment.</title>
        <authorList>
            <person name="Pantucek R."/>
            <person name="Sedlacek I."/>
            <person name="Indrakova A."/>
            <person name="Vrbovska V."/>
            <person name="Maslanova I."/>
            <person name="Kovarovic V."/>
            <person name="Svec P."/>
            <person name="Kralova S."/>
            <person name="Kristofova L."/>
            <person name="Keklakova J."/>
            <person name="Petras P."/>
            <person name="Doskar J."/>
        </authorList>
    </citation>
    <scope>NUCLEOTIDE SEQUENCE</scope>
    <source>
        <strain evidence="1">CCM 8730</strain>
    </source>
</reference>
<reference evidence="3" key="2">
    <citation type="submission" date="2017-10" db="EMBL/GenBank/DDBJ databases">
        <title>Staphylococcus edaphicus sp. nov., isolated in Antarctica, harbouring mecC gene and genomic islands essential in adaptation to extreme environment.</title>
        <authorList>
            <person name="Pantucek R."/>
            <person name="Sedlacek I."/>
            <person name="Indrakova A."/>
            <person name="Vrbovska V."/>
            <person name="Maslanova I."/>
            <person name="Kovarovic V."/>
            <person name="Svec P."/>
            <person name="Kralova S."/>
            <person name="Kristofova L."/>
            <person name="Keklakova J."/>
            <person name="Petras P."/>
            <person name="Doskar J."/>
        </authorList>
    </citation>
    <scope>NUCLEOTIDE SEQUENCE [LARGE SCALE GENOMIC DNA]</scope>
    <source>
        <strain evidence="3">CCM 5085</strain>
    </source>
</reference>
<dbReference type="NCBIfam" id="TIGR01655">
    <property type="entry name" value="yxeA_fam"/>
    <property type="match status" value="1"/>
</dbReference>